<gene>
    <name evidence="2" type="ORF">KDK92_10635</name>
</gene>
<protein>
    <submittedName>
        <fullName evidence="2">Fic family protein</fullName>
    </submittedName>
</protein>
<dbReference type="Proteomes" id="UP001056429">
    <property type="component" value="Unassembled WGS sequence"/>
</dbReference>
<keyword evidence="3" id="KW-1185">Reference proteome</keyword>
<dbReference type="InterPro" id="IPR003812">
    <property type="entry name" value="Fido"/>
</dbReference>
<reference evidence="2" key="1">
    <citation type="journal article" date="2021" name="mSystems">
        <title>Bacteria and Archaea Synergistically Convert Glycine Betaine to Biogenic Methane in the Formosa Cold Seep of the South China Sea.</title>
        <authorList>
            <person name="Li L."/>
            <person name="Zhang W."/>
            <person name="Zhang S."/>
            <person name="Song L."/>
            <person name="Sun Q."/>
            <person name="Zhang H."/>
            <person name="Xiang H."/>
            <person name="Dong X."/>
        </authorList>
    </citation>
    <scope>NUCLEOTIDE SEQUENCE</scope>
    <source>
        <strain evidence="2">ZWT</strain>
    </source>
</reference>
<comment type="caution">
    <text evidence="2">The sequence shown here is derived from an EMBL/GenBank/DDBJ whole genome shotgun (WGS) entry which is preliminary data.</text>
</comment>
<feature type="domain" description="Fido" evidence="1">
    <location>
        <begin position="1"/>
        <end position="72"/>
    </location>
</feature>
<evidence type="ECO:0000259" key="1">
    <source>
        <dbReference type="PROSITE" id="PS51459"/>
    </source>
</evidence>
<dbReference type="SUPFAM" id="SSF140931">
    <property type="entry name" value="Fic-like"/>
    <property type="match status" value="1"/>
</dbReference>
<dbReference type="InterPro" id="IPR036597">
    <property type="entry name" value="Fido-like_dom_sf"/>
</dbReference>
<dbReference type="Pfam" id="PF02661">
    <property type="entry name" value="Fic"/>
    <property type="match status" value="1"/>
</dbReference>
<dbReference type="PROSITE" id="PS51459">
    <property type="entry name" value="FIDO"/>
    <property type="match status" value="1"/>
</dbReference>
<sequence>MCSIVKFHGGFEKIYPFKDCNGRVGRFIMLKQCIENNNCLIGIDEKYNDEYKNATYEGQKIIKSPTVQSIYDVQNVKMHVLRRR</sequence>
<proteinExistence type="predicted"/>
<evidence type="ECO:0000313" key="2">
    <source>
        <dbReference type="EMBL" id="MCM1990189.1"/>
    </source>
</evidence>
<name>A0A9J6P2R3_9CLOT</name>
<accession>A0A9J6P2R3</accession>
<dbReference type="Gene3D" id="1.10.3290.10">
    <property type="entry name" value="Fido-like domain"/>
    <property type="match status" value="1"/>
</dbReference>
<dbReference type="AlphaFoldDB" id="A0A9J6P2R3"/>
<organism evidence="2 3">
    <name type="scientific">Oceanirhabdus seepicola</name>
    <dbReference type="NCBI Taxonomy" id="2828781"/>
    <lineage>
        <taxon>Bacteria</taxon>
        <taxon>Bacillati</taxon>
        <taxon>Bacillota</taxon>
        <taxon>Clostridia</taxon>
        <taxon>Eubacteriales</taxon>
        <taxon>Clostridiaceae</taxon>
        <taxon>Oceanirhabdus</taxon>
    </lineage>
</organism>
<dbReference type="EMBL" id="JAGSOJ010000002">
    <property type="protein sequence ID" value="MCM1990189.1"/>
    <property type="molecule type" value="Genomic_DNA"/>
</dbReference>
<evidence type="ECO:0000313" key="3">
    <source>
        <dbReference type="Proteomes" id="UP001056429"/>
    </source>
</evidence>
<reference evidence="2" key="2">
    <citation type="submission" date="2021-04" db="EMBL/GenBank/DDBJ databases">
        <authorList>
            <person name="Dong X."/>
        </authorList>
    </citation>
    <scope>NUCLEOTIDE SEQUENCE</scope>
    <source>
        <strain evidence="2">ZWT</strain>
    </source>
</reference>